<dbReference type="CDD" id="cd04301">
    <property type="entry name" value="NAT_SF"/>
    <property type="match status" value="1"/>
</dbReference>
<dbReference type="GO" id="GO:0008080">
    <property type="term" value="F:N-acetyltransferase activity"/>
    <property type="evidence" value="ECO:0007669"/>
    <property type="project" value="InterPro"/>
</dbReference>
<organism evidence="4 5">
    <name type="scientific">Tumebacillus flagellatus</name>
    <dbReference type="NCBI Taxonomy" id="1157490"/>
    <lineage>
        <taxon>Bacteria</taxon>
        <taxon>Bacillati</taxon>
        <taxon>Bacillota</taxon>
        <taxon>Bacilli</taxon>
        <taxon>Bacillales</taxon>
        <taxon>Alicyclobacillaceae</taxon>
        <taxon>Tumebacillus</taxon>
    </lineage>
</organism>
<proteinExistence type="predicted"/>
<dbReference type="RefSeq" id="WP_038084118.1">
    <property type="nucleotide sequence ID" value="NZ_JMIR01000002.1"/>
</dbReference>
<dbReference type="PANTHER" id="PTHR43626">
    <property type="entry name" value="ACYL-COA N-ACYLTRANSFERASE"/>
    <property type="match status" value="1"/>
</dbReference>
<accession>A0A074LVD0</accession>
<gene>
    <name evidence="4" type="ORF">EL26_02695</name>
</gene>
<dbReference type="SUPFAM" id="SSF55729">
    <property type="entry name" value="Acyl-CoA N-acyltransferases (Nat)"/>
    <property type="match status" value="1"/>
</dbReference>
<reference evidence="4 5" key="1">
    <citation type="journal article" date="2013" name="Int. J. Syst. Evol. Microbiol.">
        <title>Tumebacillus flagellatus sp. nov., an alpha-amylase/pullulanase-producing bacterium isolated from cassava wastewater.</title>
        <authorList>
            <person name="Wang Q."/>
            <person name="Xie N."/>
            <person name="Qin Y."/>
            <person name="Shen N."/>
            <person name="Zhu J."/>
            <person name="Mi H."/>
            <person name="Huang R."/>
        </authorList>
    </citation>
    <scope>NUCLEOTIDE SEQUENCE [LARGE SCALE GENOMIC DNA]</scope>
    <source>
        <strain evidence="4 5">GST4</strain>
    </source>
</reference>
<evidence type="ECO:0000259" key="3">
    <source>
        <dbReference type="PROSITE" id="PS51186"/>
    </source>
</evidence>
<dbReference type="eggNOG" id="COG0456">
    <property type="taxonomic scope" value="Bacteria"/>
</dbReference>
<comment type="caution">
    <text evidence="4">The sequence shown here is derived from an EMBL/GenBank/DDBJ whole genome shotgun (WGS) entry which is preliminary data.</text>
</comment>
<name>A0A074LVD0_9BACL</name>
<dbReference type="InterPro" id="IPR045039">
    <property type="entry name" value="NSI-like"/>
</dbReference>
<keyword evidence="2" id="KW-0012">Acyltransferase</keyword>
<protein>
    <recommendedName>
        <fullName evidence="3">N-acetyltransferase domain-containing protein</fullName>
    </recommendedName>
</protein>
<dbReference type="GO" id="GO:0005737">
    <property type="term" value="C:cytoplasm"/>
    <property type="evidence" value="ECO:0007669"/>
    <property type="project" value="TreeGrafter"/>
</dbReference>
<dbReference type="InterPro" id="IPR000182">
    <property type="entry name" value="GNAT_dom"/>
</dbReference>
<dbReference type="PROSITE" id="PS51186">
    <property type="entry name" value="GNAT"/>
    <property type="match status" value="1"/>
</dbReference>
<evidence type="ECO:0000313" key="5">
    <source>
        <dbReference type="Proteomes" id="UP000027931"/>
    </source>
</evidence>
<evidence type="ECO:0000256" key="1">
    <source>
        <dbReference type="ARBA" id="ARBA00022679"/>
    </source>
</evidence>
<dbReference type="EMBL" id="JMIR01000002">
    <property type="protein sequence ID" value="KEO84934.1"/>
    <property type="molecule type" value="Genomic_DNA"/>
</dbReference>
<dbReference type="PANTHER" id="PTHR43626:SF4">
    <property type="entry name" value="GCN5-RELATED N-ACETYLTRANSFERASE 2, CHLOROPLASTIC"/>
    <property type="match status" value="1"/>
</dbReference>
<evidence type="ECO:0000313" key="4">
    <source>
        <dbReference type="EMBL" id="KEO84934.1"/>
    </source>
</evidence>
<evidence type="ECO:0000256" key="2">
    <source>
        <dbReference type="ARBA" id="ARBA00023315"/>
    </source>
</evidence>
<dbReference type="STRING" id="1157490.EL26_02695"/>
<dbReference type="InterPro" id="IPR016181">
    <property type="entry name" value="Acyl_CoA_acyltransferase"/>
</dbReference>
<dbReference type="OrthoDB" id="9775804at2"/>
<keyword evidence="5" id="KW-1185">Reference proteome</keyword>
<dbReference type="AlphaFoldDB" id="A0A074LVD0"/>
<dbReference type="Gene3D" id="3.40.630.30">
    <property type="match status" value="1"/>
</dbReference>
<feature type="domain" description="N-acetyltransferase" evidence="3">
    <location>
        <begin position="3"/>
        <end position="132"/>
    </location>
</feature>
<keyword evidence="1" id="KW-0808">Transferase</keyword>
<dbReference type="Pfam" id="PF00583">
    <property type="entry name" value="Acetyltransf_1"/>
    <property type="match status" value="1"/>
</dbReference>
<sequence>MDVKLHRERPIPPEGVLELYQNVNWWPERTPEDVARVLERDPACGVWDGERLVGFARAVTDDRVRAYIEDVVVHSDYRRQAVGQELLAVLLKELAHIDVVSLFCEPELVPFYEKNNFRRSRTQVVMHRKSHP</sequence>
<dbReference type="Proteomes" id="UP000027931">
    <property type="component" value="Unassembled WGS sequence"/>
</dbReference>